<feature type="compositionally biased region" description="Low complexity" evidence="5">
    <location>
        <begin position="536"/>
        <end position="565"/>
    </location>
</feature>
<organism evidence="7 8">
    <name type="scientific">Owenia fusiformis</name>
    <name type="common">Polychaete worm</name>
    <dbReference type="NCBI Taxonomy" id="6347"/>
    <lineage>
        <taxon>Eukaryota</taxon>
        <taxon>Metazoa</taxon>
        <taxon>Spiralia</taxon>
        <taxon>Lophotrochozoa</taxon>
        <taxon>Annelida</taxon>
        <taxon>Polychaeta</taxon>
        <taxon>Sedentaria</taxon>
        <taxon>Canalipalpata</taxon>
        <taxon>Sabellida</taxon>
        <taxon>Oweniida</taxon>
        <taxon>Oweniidae</taxon>
        <taxon>Owenia</taxon>
    </lineage>
</organism>
<dbReference type="PANTHER" id="PTHR15375">
    <property type="entry name" value="ACTIVATOR OF S-PHASE KINASE-RELATED"/>
    <property type="match status" value="1"/>
</dbReference>
<keyword evidence="1" id="KW-0479">Metal-binding</keyword>
<proteinExistence type="predicted"/>
<feature type="region of interest" description="Disordered" evidence="5">
    <location>
        <begin position="474"/>
        <end position="495"/>
    </location>
</feature>
<feature type="region of interest" description="Disordered" evidence="5">
    <location>
        <begin position="72"/>
        <end position="96"/>
    </location>
</feature>
<dbReference type="InterPro" id="IPR036420">
    <property type="entry name" value="BRCT_dom_sf"/>
</dbReference>
<evidence type="ECO:0000256" key="5">
    <source>
        <dbReference type="SAM" id="MobiDB-lite"/>
    </source>
</evidence>
<feature type="compositionally biased region" description="Polar residues" evidence="5">
    <location>
        <begin position="474"/>
        <end position="493"/>
    </location>
</feature>
<evidence type="ECO:0000256" key="4">
    <source>
        <dbReference type="PROSITE-ProRule" id="PRU00600"/>
    </source>
</evidence>
<dbReference type="Pfam" id="PF07535">
    <property type="entry name" value="zf-DBF"/>
    <property type="match status" value="1"/>
</dbReference>
<evidence type="ECO:0000313" key="8">
    <source>
        <dbReference type="Proteomes" id="UP000749559"/>
    </source>
</evidence>
<feature type="compositionally biased region" description="Polar residues" evidence="5">
    <location>
        <begin position="319"/>
        <end position="332"/>
    </location>
</feature>
<dbReference type="EMBL" id="CAIIXF020000005">
    <property type="protein sequence ID" value="CAH1784442.1"/>
    <property type="molecule type" value="Genomic_DNA"/>
</dbReference>
<name>A0A8S4NWH4_OWEFU</name>
<dbReference type="GO" id="GO:0003676">
    <property type="term" value="F:nucleic acid binding"/>
    <property type="evidence" value="ECO:0007669"/>
    <property type="project" value="InterPro"/>
</dbReference>
<protein>
    <recommendedName>
        <fullName evidence="6">DBF4-type domain-containing protein</fullName>
    </recommendedName>
</protein>
<gene>
    <name evidence="7" type="ORF">OFUS_LOCUS10636</name>
</gene>
<dbReference type="FunFam" id="6.10.250.3410:FF:000001">
    <property type="entry name" value="Protein DBF4 homolog A"/>
    <property type="match status" value="1"/>
</dbReference>
<dbReference type="AlphaFoldDB" id="A0A8S4NWH4"/>
<keyword evidence="8" id="KW-1185">Reference proteome</keyword>
<dbReference type="GO" id="GO:0008270">
    <property type="term" value="F:zinc ion binding"/>
    <property type="evidence" value="ECO:0007669"/>
    <property type="project" value="UniProtKB-KW"/>
</dbReference>
<dbReference type="InterPro" id="IPR006572">
    <property type="entry name" value="Znf_DBF"/>
</dbReference>
<evidence type="ECO:0000313" key="7">
    <source>
        <dbReference type="EMBL" id="CAH1784442.1"/>
    </source>
</evidence>
<feature type="region of interest" description="Disordered" evidence="5">
    <location>
        <begin position="617"/>
        <end position="646"/>
    </location>
</feature>
<keyword evidence="3" id="KW-0862">Zinc</keyword>
<evidence type="ECO:0000256" key="3">
    <source>
        <dbReference type="ARBA" id="ARBA00022833"/>
    </source>
</evidence>
<dbReference type="InterPro" id="IPR038545">
    <property type="entry name" value="Znf_DBF_sf"/>
</dbReference>
<feature type="compositionally biased region" description="Basic and acidic residues" evidence="5">
    <location>
        <begin position="333"/>
        <end position="342"/>
    </location>
</feature>
<feature type="compositionally biased region" description="Polar residues" evidence="5">
    <location>
        <begin position="356"/>
        <end position="367"/>
    </location>
</feature>
<feature type="region of interest" description="Disordered" evidence="5">
    <location>
        <begin position="315"/>
        <end position="423"/>
    </location>
</feature>
<dbReference type="GO" id="GO:0043539">
    <property type="term" value="F:protein serine/threonine kinase activator activity"/>
    <property type="evidence" value="ECO:0007669"/>
    <property type="project" value="TreeGrafter"/>
</dbReference>
<sequence>MAITATSGVRQSPRVAKKLFSDNTDIFHSNVFYIDLQKSNIRKRLQEKIQKRGGKVDDFLHKDVQYVITDDFVPNNSKQPDNAPNRPGAASTPRALSRGQALLQKSIRNTSSTQTIPEKAKKMGIKVVNLDFIQRKLKERGVLATTLDYNNKQPDDTENVITHWNGDPYIKFEDTQGQYRPFYSSFERFPYIQLESNVNYDRPKHDAGSHTIHLKPKVCCTPPQIHKLVTKNGQKSNGLTSVKKSRLAKNGKNEQAGYCEMCEITFDNFDKHIVSDDHRNFAYNDTNFKGLDAVIAALPSLDSFLKSLDTTDDFRQHGNTEPTDCGDTSSDNNNHRGRDASHAPHPIVTSPDDDNANTTKVETSTRTTLDKDTHSLDNNIESITPTDNDITAEIQDTDGQVDSEVHPSAPNTNVENASHKQTDELDDELHKLAAFASKTLEESHDNNDNSSSSIDLFTPSVHWNESDIYDDFSSSDNTISSGESPRENNSPTCESGKITLRICNGKSYVNIDVEKSGCDDHKIGMPPVKQAPSIDGYSSGGNSLNSSGPFSDSATCDSSDASDNSPPWNVDCSNGLKMKFHKTMTTPRQRRNNISPLKWSVKQLGTCKLTFSASKCNSRKRHLSTSSEDISTDFRNDFSPHKRLKS</sequence>
<evidence type="ECO:0000256" key="1">
    <source>
        <dbReference type="ARBA" id="ARBA00022723"/>
    </source>
</evidence>
<dbReference type="Gene3D" id="6.10.250.3410">
    <property type="entry name" value="DBF zinc finger"/>
    <property type="match status" value="1"/>
</dbReference>
<dbReference type="GO" id="GO:0031431">
    <property type="term" value="C:Dbf4-dependent protein kinase complex"/>
    <property type="evidence" value="ECO:0007669"/>
    <property type="project" value="TreeGrafter"/>
</dbReference>
<dbReference type="InterPro" id="IPR001357">
    <property type="entry name" value="BRCT_dom"/>
</dbReference>
<accession>A0A8S4NWH4</accession>
<dbReference type="GO" id="GO:0010571">
    <property type="term" value="P:positive regulation of nuclear cell cycle DNA replication"/>
    <property type="evidence" value="ECO:0007669"/>
    <property type="project" value="TreeGrafter"/>
</dbReference>
<dbReference type="GO" id="GO:1901987">
    <property type="term" value="P:regulation of cell cycle phase transition"/>
    <property type="evidence" value="ECO:0007669"/>
    <property type="project" value="TreeGrafter"/>
</dbReference>
<comment type="caution">
    <text evidence="7">The sequence shown here is derived from an EMBL/GenBank/DDBJ whole genome shotgun (WGS) entry which is preliminary data.</text>
</comment>
<dbReference type="SUPFAM" id="SSF52113">
    <property type="entry name" value="BRCT domain"/>
    <property type="match status" value="1"/>
</dbReference>
<dbReference type="PANTHER" id="PTHR15375:SF26">
    <property type="entry name" value="PROTEIN CHIFFON"/>
    <property type="match status" value="1"/>
</dbReference>
<feature type="compositionally biased region" description="Polar residues" evidence="5">
    <location>
        <begin position="376"/>
        <end position="389"/>
    </location>
</feature>
<evidence type="ECO:0000259" key="6">
    <source>
        <dbReference type="PROSITE" id="PS51265"/>
    </source>
</evidence>
<keyword evidence="2 4" id="KW-0863">Zinc-finger</keyword>
<dbReference type="PROSITE" id="PS51265">
    <property type="entry name" value="ZF_DBF4"/>
    <property type="match status" value="1"/>
</dbReference>
<dbReference type="Pfam" id="PF00533">
    <property type="entry name" value="BRCT"/>
    <property type="match status" value="1"/>
</dbReference>
<reference evidence="7" key="1">
    <citation type="submission" date="2022-03" db="EMBL/GenBank/DDBJ databases">
        <authorList>
            <person name="Martin C."/>
        </authorList>
    </citation>
    <scope>NUCLEOTIDE SEQUENCE</scope>
</reference>
<dbReference type="InterPro" id="IPR051590">
    <property type="entry name" value="Replication_Regulatory_Kinase"/>
</dbReference>
<dbReference type="SMART" id="SM00586">
    <property type="entry name" value="ZnF_DBF"/>
    <property type="match status" value="1"/>
</dbReference>
<feature type="region of interest" description="Disordered" evidence="5">
    <location>
        <begin position="519"/>
        <end position="568"/>
    </location>
</feature>
<feature type="domain" description="DBF4-type" evidence="6">
    <location>
        <begin position="252"/>
        <end position="301"/>
    </location>
</feature>
<dbReference type="Proteomes" id="UP000749559">
    <property type="component" value="Unassembled WGS sequence"/>
</dbReference>
<evidence type="ECO:0000256" key="2">
    <source>
        <dbReference type="ARBA" id="ARBA00022771"/>
    </source>
</evidence>